<sequence>MNPALVSVQTVIVPLSGGDWASTQKQTYLQMHTTITPGIMVADVFSYDSRFPLKVLRTTLKAQRCYYLFFGVILNVPFILQHFSKEQHMAHMDYIFLSASKQLILFLTSKIITHFKN</sequence>
<proteinExistence type="predicted"/>
<dbReference type="EMBL" id="BPLR01011802">
    <property type="protein sequence ID" value="GIY49151.1"/>
    <property type="molecule type" value="Genomic_DNA"/>
</dbReference>
<feature type="transmembrane region" description="Helical" evidence="1">
    <location>
        <begin position="65"/>
        <end position="83"/>
    </location>
</feature>
<accession>A0AAV4TUK3</accession>
<gene>
    <name evidence="2" type="ORF">CEXT_277811</name>
</gene>
<keyword evidence="3" id="KW-1185">Reference proteome</keyword>
<comment type="caution">
    <text evidence="2">The sequence shown here is derived from an EMBL/GenBank/DDBJ whole genome shotgun (WGS) entry which is preliminary data.</text>
</comment>
<reference evidence="2 3" key="1">
    <citation type="submission" date="2021-06" db="EMBL/GenBank/DDBJ databases">
        <title>Caerostris extrusa draft genome.</title>
        <authorList>
            <person name="Kono N."/>
            <person name="Arakawa K."/>
        </authorList>
    </citation>
    <scope>NUCLEOTIDE SEQUENCE [LARGE SCALE GENOMIC DNA]</scope>
</reference>
<keyword evidence="1" id="KW-1133">Transmembrane helix</keyword>
<dbReference type="Proteomes" id="UP001054945">
    <property type="component" value="Unassembled WGS sequence"/>
</dbReference>
<keyword evidence="1" id="KW-0812">Transmembrane</keyword>
<keyword evidence="1" id="KW-0472">Membrane</keyword>
<evidence type="ECO:0000256" key="1">
    <source>
        <dbReference type="SAM" id="Phobius"/>
    </source>
</evidence>
<organism evidence="2 3">
    <name type="scientific">Caerostris extrusa</name>
    <name type="common">Bark spider</name>
    <name type="synonym">Caerostris bankana</name>
    <dbReference type="NCBI Taxonomy" id="172846"/>
    <lineage>
        <taxon>Eukaryota</taxon>
        <taxon>Metazoa</taxon>
        <taxon>Ecdysozoa</taxon>
        <taxon>Arthropoda</taxon>
        <taxon>Chelicerata</taxon>
        <taxon>Arachnida</taxon>
        <taxon>Araneae</taxon>
        <taxon>Araneomorphae</taxon>
        <taxon>Entelegynae</taxon>
        <taxon>Araneoidea</taxon>
        <taxon>Araneidae</taxon>
        <taxon>Caerostris</taxon>
    </lineage>
</organism>
<evidence type="ECO:0000313" key="3">
    <source>
        <dbReference type="Proteomes" id="UP001054945"/>
    </source>
</evidence>
<protein>
    <submittedName>
        <fullName evidence="2">Uncharacterized protein</fullName>
    </submittedName>
</protein>
<name>A0AAV4TUK3_CAEEX</name>
<evidence type="ECO:0000313" key="2">
    <source>
        <dbReference type="EMBL" id="GIY49151.1"/>
    </source>
</evidence>
<dbReference type="AlphaFoldDB" id="A0AAV4TUK3"/>